<feature type="domain" description="Transcription elongation factor GreA/GreB C-terminal" evidence="2">
    <location>
        <begin position="89"/>
        <end position="158"/>
    </location>
</feature>
<keyword evidence="1" id="KW-0175">Coiled coil</keyword>
<evidence type="ECO:0000259" key="2">
    <source>
        <dbReference type="Pfam" id="PF01272"/>
    </source>
</evidence>
<dbReference type="PIRSF" id="PIRSF006092">
    <property type="entry name" value="GreA_GreB"/>
    <property type="match status" value="1"/>
</dbReference>
<dbReference type="GO" id="GO:0070063">
    <property type="term" value="F:RNA polymerase binding"/>
    <property type="evidence" value="ECO:0007669"/>
    <property type="project" value="InterPro"/>
</dbReference>
<dbReference type="InterPro" id="IPR036953">
    <property type="entry name" value="GreA/GreB_C_sf"/>
</dbReference>
<dbReference type="GO" id="GO:0006354">
    <property type="term" value="P:DNA-templated transcription elongation"/>
    <property type="evidence" value="ECO:0007669"/>
    <property type="project" value="TreeGrafter"/>
</dbReference>
<dbReference type="PANTHER" id="PTHR30437">
    <property type="entry name" value="TRANSCRIPTION ELONGATION FACTOR GREA"/>
    <property type="match status" value="1"/>
</dbReference>
<feature type="coiled-coil region" evidence="1">
    <location>
        <begin position="6"/>
        <end position="80"/>
    </location>
</feature>
<dbReference type="InterPro" id="IPR023459">
    <property type="entry name" value="Tscrpt_elong_fac_GreA/B_fam"/>
</dbReference>
<accession>A0A847ETX7</accession>
<dbReference type="SUPFAM" id="SSF46557">
    <property type="entry name" value="GreA transcript cleavage protein, N-terminal domain"/>
    <property type="match status" value="1"/>
</dbReference>
<protein>
    <recommendedName>
        <fullName evidence="2">Transcription elongation factor GreA/GreB C-terminal domain-containing protein</fullName>
    </recommendedName>
</protein>
<dbReference type="InterPro" id="IPR036805">
    <property type="entry name" value="Tscrpt_elong_fac_GreA/B_N_sf"/>
</dbReference>
<dbReference type="Proteomes" id="UP000554004">
    <property type="component" value="Unassembled WGS sequence"/>
</dbReference>
<evidence type="ECO:0000313" key="4">
    <source>
        <dbReference type="Proteomes" id="UP000554004"/>
    </source>
</evidence>
<dbReference type="GO" id="GO:0032784">
    <property type="term" value="P:regulation of DNA-templated transcription elongation"/>
    <property type="evidence" value="ECO:0007669"/>
    <property type="project" value="InterPro"/>
</dbReference>
<dbReference type="Pfam" id="PF01272">
    <property type="entry name" value="GreA_GreB"/>
    <property type="match status" value="1"/>
</dbReference>
<dbReference type="Gene3D" id="1.10.287.180">
    <property type="entry name" value="Transcription elongation factor, GreA/GreB, N-terminal domain"/>
    <property type="match status" value="1"/>
</dbReference>
<reference evidence="3 4" key="1">
    <citation type="journal article" date="2020" name="Biotechnol. Biofuels">
        <title>New insights from the biogas microbiome by comprehensive genome-resolved metagenomics of nearly 1600 species originating from multiple anaerobic digesters.</title>
        <authorList>
            <person name="Campanaro S."/>
            <person name="Treu L."/>
            <person name="Rodriguez-R L.M."/>
            <person name="Kovalovszki A."/>
            <person name="Ziels R.M."/>
            <person name="Maus I."/>
            <person name="Zhu X."/>
            <person name="Kougias P.G."/>
            <person name="Basile A."/>
            <person name="Luo G."/>
            <person name="Schluter A."/>
            <person name="Konstantinidis K.T."/>
            <person name="Angelidaki I."/>
        </authorList>
    </citation>
    <scope>NUCLEOTIDE SEQUENCE [LARGE SCALE GENOMIC DNA]</scope>
    <source>
        <strain evidence="3">AS06rmzACSIP_421</strain>
    </source>
</reference>
<dbReference type="InterPro" id="IPR001437">
    <property type="entry name" value="Tscrpt_elong_fac_GreA/B_C"/>
</dbReference>
<sequence>MFPLKKEKYKITKEKEKELIKELKQLQEKDLIEVMNRLEESRREDSDEDSANLGIIASEKESINKRIKEISQILDNYELLIEGDKCEPTKIKLGSTVKVKERDKILEFKLVSSIEADPLKNYISQDSPIGKKLLKAKKGDTVTVIVRTNIIRYKILEVC</sequence>
<dbReference type="AlphaFoldDB" id="A0A847ETX7"/>
<dbReference type="SUPFAM" id="SSF54534">
    <property type="entry name" value="FKBP-like"/>
    <property type="match status" value="1"/>
</dbReference>
<proteinExistence type="predicted"/>
<gene>
    <name evidence="3" type="ORF">GX618_03210</name>
</gene>
<evidence type="ECO:0000313" key="3">
    <source>
        <dbReference type="EMBL" id="NLE31257.1"/>
    </source>
</evidence>
<dbReference type="PANTHER" id="PTHR30437:SF4">
    <property type="entry name" value="TRANSCRIPTION ELONGATION FACTOR GREA"/>
    <property type="match status" value="1"/>
</dbReference>
<dbReference type="Gene3D" id="3.10.50.30">
    <property type="entry name" value="Transcription elongation factor, GreA/GreB, C-terminal domain"/>
    <property type="match status" value="1"/>
</dbReference>
<dbReference type="EMBL" id="JAAZAL010000112">
    <property type="protein sequence ID" value="NLE31257.1"/>
    <property type="molecule type" value="Genomic_DNA"/>
</dbReference>
<dbReference type="GO" id="GO:0003677">
    <property type="term" value="F:DNA binding"/>
    <property type="evidence" value="ECO:0007669"/>
    <property type="project" value="InterPro"/>
</dbReference>
<name>A0A847ETX7_9BACT</name>
<evidence type="ECO:0000256" key="1">
    <source>
        <dbReference type="SAM" id="Coils"/>
    </source>
</evidence>
<organism evidence="3 4">
    <name type="scientific">Candidatus Dojkabacteria bacterium</name>
    <dbReference type="NCBI Taxonomy" id="2099670"/>
    <lineage>
        <taxon>Bacteria</taxon>
        <taxon>Candidatus Dojkabacteria</taxon>
    </lineage>
</organism>
<comment type="caution">
    <text evidence="3">The sequence shown here is derived from an EMBL/GenBank/DDBJ whole genome shotgun (WGS) entry which is preliminary data.</text>
</comment>